<dbReference type="Pfam" id="PF00083">
    <property type="entry name" value="Sugar_tr"/>
    <property type="match status" value="1"/>
</dbReference>
<dbReference type="AlphaFoldDB" id="A0A0K8S7N3"/>
<dbReference type="InterPro" id="IPR005828">
    <property type="entry name" value="MFS_sugar_transport-like"/>
</dbReference>
<comment type="subcellular location">
    <subcellularLocation>
        <location evidence="1">Cell membrane</location>
        <topology evidence="1">Multi-pass membrane protein</topology>
    </subcellularLocation>
</comment>
<keyword evidence="3" id="KW-1003">Cell membrane</keyword>
<dbReference type="Gene3D" id="1.20.1250.20">
    <property type="entry name" value="MFS general substrate transporter like domains"/>
    <property type="match status" value="1"/>
</dbReference>
<evidence type="ECO:0000256" key="2">
    <source>
        <dbReference type="ARBA" id="ARBA00022448"/>
    </source>
</evidence>
<feature type="transmembrane region" description="Helical" evidence="8">
    <location>
        <begin position="391"/>
        <end position="412"/>
    </location>
</feature>
<reference evidence="11" key="2">
    <citation type="journal article" date="2016" name="Gigascience">
        <title>De novo construction of an expanded transcriptome assembly for the western tarnished plant bug, Lygus hesperus.</title>
        <authorList>
            <person name="Tassone E.E."/>
            <person name="Geib S.M."/>
            <person name="Hall B."/>
            <person name="Fabrick J.A."/>
            <person name="Brent C.S."/>
            <person name="Hull J.J."/>
        </authorList>
    </citation>
    <scope>NUCLEOTIDE SEQUENCE</scope>
</reference>
<dbReference type="PANTHER" id="PTHR48021:SF46">
    <property type="entry name" value="MAJOR FACILITATOR SUPERFAMILY (MFS) PROFILE DOMAIN-CONTAINING PROTEIN"/>
    <property type="match status" value="1"/>
</dbReference>
<evidence type="ECO:0000256" key="8">
    <source>
        <dbReference type="SAM" id="Phobius"/>
    </source>
</evidence>
<feature type="transmembrane region" description="Helical" evidence="8">
    <location>
        <begin position="418"/>
        <end position="442"/>
    </location>
</feature>
<reference evidence="10" key="1">
    <citation type="submission" date="2014-09" db="EMBL/GenBank/DDBJ databases">
        <authorList>
            <person name="Magalhaes I.L.F."/>
            <person name="Oliveira U."/>
            <person name="Santos F.R."/>
            <person name="Vidigal T.H.D.A."/>
            <person name="Brescovit A.D."/>
            <person name="Santos A.J."/>
        </authorList>
    </citation>
    <scope>NUCLEOTIDE SEQUENCE</scope>
</reference>
<dbReference type="InterPro" id="IPR020846">
    <property type="entry name" value="MFS_dom"/>
</dbReference>
<dbReference type="FunFam" id="1.20.1250.20:FF:000218">
    <property type="entry name" value="facilitated trehalose transporter Tret1"/>
    <property type="match status" value="1"/>
</dbReference>
<dbReference type="InterPro" id="IPR005829">
    <property type="entry name" value="Sugar_transporter_CS"/>
</dbReference>
<dbReference type="SUPFAM" id="SSF103473">
    <property type="entry name" value="MFS general substrate transporter"/>
    <property type="match status" value="1"/>
</dbReference>
<feature type="transmembrane region" description="Helical" evidence="8">
    <location>
        <begin position="12"/>
        <end position="33"/>
    </location>
</feature>
<dbReference type="InterPro" id="IPR050549">
    <property type="entry name" value="MFS_Trehalose_Transporter"/>
</dbReference>
<keyword evidence="4" id="KW-0762">Sugar transport</keyword>
<feature type="transmembrane region" description="Helical" evidence="8">
    <location>
        <begin position="169"/>
        <end position="187"/>
    </location>
</feature>
<keyword evidence="7 8" id="KW-0472">Membrane</keyword>
<dbReference type="PANTHER" id="PTHR48021">
    <property type="match status" value="1"/>
</dbReference>
<feature type="transmembrane region" description="Helical" evidence="8">
    <location>
        <begin position="320"/>
        <end position="341"/>
    </location>
</feature>
<evidence type="ECO:0000256" key="1">
    <source>
        <dbReference type="ARBA" id="ARBA00004651"/>
    </source>
</evidence>
<dbReference type="InterPro" id="IPR036259">
    <property type="entry name" value="MFS_trans_sf"/>
</dbReference>
<evidence type="ECO:0000259" key="9">
    <source>
        <dbReference type="PROSITE" id="PS50850"/>
    </source>
</evidence>
<dbReference type="GO" id="GO:0022857">
    <property type="term" value="F:transmembrane transporter activity"/>
    <property type="evidence" value="ECO:0007669"/>
    <property type="project" value="InterPro"/>
</dbReference>
<evidence type="ECO:0000256" key="5">
    <source>
        <dbReference type="ARBA" id="ARBA00022692"/>
    </source>
</evidence>
<feature type="transmembrane region" description="Helical" evidence="8">
    <location>
        <begin position="254"/>
        <end position="274"/>
    </location>
</feature>
<name>A0A0K8S7N3_LYGHE</name>
<keyword evidence="6 8" id="KW-1133">Transmembrane helix</keyword>
<dbReference type="PROSITE" id="PS50850">
    <property type="entry name" value="MFS"/>
    <property type="match status" value="1"/>
</dbReference>
<feature type="transmembrane region" description="Helical" evidence="8">
    <location>
        <begin position="108"/>
        <end position="130"/>
    </location>
</feature>
<evidence type="ECO:0000256" key="7">
    <source>
        <dbReference type="ARBA" id="ARBA00023136"/>
    </source>
</evidence>
<evidence type="ECO:0000313" key="11">
    <source>
        <dbReference type="EMBL" id="JAQ11812.1"/>
    </source>
</evidence>
<feature type="transmembrane region" description="Helical" evidence="8">
    <location>
        <begin position="294"/>
        <end position="313"/>
    </location>
</feature>
<dbReference type="PROSITE" id="PS00216">
    <property type="entry name" value="SUGAR_TRANSPORT_1"/>
    <property type="match status" value="1"/>
</dbReference>
<dbReference type="EMBL" id="GBRD01016528">
    <property type="protein sequence ID" value="JAG49298.1"/>
    <property type="molecule type" value="Transcribed_RNA"/>
</dbReference>
<dbReference type="GO" id="GO:0005886">
    <property type="term" value="C:plasma membrane"/>
    <property type="evidence" value="ECO:0007669"/>
    <property type="project" value="UniProtKB-SubCell"/>
</dbReference>
<feature type="transmembrane region" description="Helical" evidence="8">
    <location>
        <begin position="83"/>
        <end position="102"/>
    </location>
</feature>
<evidence type="ECO:0000256" key="4">
    <source>
        <dbReference type="ARBA" id="ARBA00022597"/>
    </source>
</evidence>
<feature type="transmembrane region" description="Helical" evidence="8">
    <location>
        <begin position="142"/>
        <end position="163"/>
    </location>
</feature>
<organism evidence="10">
    <name type="scientific">Lygus hesperus</name>
    <name type="common">Western plant bug</name>
    <dbReference type="NCBI Taxonomy" id="30085"/>
    <lineage>
        <taxon>Eukaryota</taxon>
        <taxon>Metazoa</taxon>
        <taxon>Ecdysozoa</taxon>
        <taxon>Arthropoda</taxon>
        <taxon>Hexapoda</taxon>
        <taxon>Insecta</taxon>
        <taxon>Pterygota</taxon>
        <taxon>Neoptera</taxon>
        <taxon>Paraneoptera</taxon>
        <taxon>Hemiptera</taxon>
        <taxon>Heteroptera</taxon>
        <taxon>Panheteroptera</taxon>
        <taxon>Cimicomorpha</taxon>
        <taxon>Miridae</taxon>
        <taxon>Mirini</taxon>
        <taxon>Lygus</taxon>
    </lineage>
</organism>
<keyword evidence="2" id="KW-0813">Transport</keyword>
<gene>
    <name evidence="11" type="primary">Tret1-2_4</name>
    <name evidence="11" type="ORF">g.80252</name>
</gene>
<accession>A0A0K8S7N3</accession>
<feature type="transmembrane region" description="Helical" evidence="8">
    <location>
        <begin position="353"/>
        <end position="379"/>
    </location>
</feature>
<dbReference type="EMBL" id="GDHC01006817">
    <property type="protein sequence ID" value="JAQ11812.1"/>
    <property type="molecule type" value="Transcribed_RNA"/>
</dbReference>
<keyword evidence="5 8" id="KW-0812">Transmembrane</keyword>
<proteinExistence type="predicted"/>
<feature type="domain" description="Major facilitator superfamily (MFS) profile" evidence="9">
    <location>
        <begin position="15"/>
        <end position="446"/>
    </location>
</feature>
<evidence type="ECO:0000256" key="6">
    <source>
        <dbReference type="ARBA" id="ARBA00022989"/>
    </source>
</evidence>
<evidence type="ECO:0000313" key="10">
    <source>
        <dbReference type="EMBL" id="JAG49298.1"/>
    </source>
</evidence>
<evidence type="ECO:0000256" key="3">
    <source>
        <dbReference type="ARBA" id="ARBA00022475"/>
    </source>
</evidence>
<protein>
    <submittedName>
        <fullName evidence="11">Facilitated trehalose transporter Tret1-2</fullName>
    </submittedName>
</protein>
<sequence>MLSSKQSGVVKQFTAAFIGGLSIFCGGAAYTWITPLLERLERPDSFLPLTADTGGWVVTLIEVGNLVGPLPTGMLIDRFGRKTMVWITGPAFLATWATLLTVKSVPVLLVVRFIQGIVMSIQFTALPLYLAEIGTKDLRGALTSIFQAMWYLGIFCEYLAGKFLDYDGLTWFSLVPNAVFMVAFLFCPESPHYLAMKGREEDAAKSLGWLRNASADDEDVRQELKEIMASIREESKSQKGSWKDLFGTRVGRKAFWIVQLVGMTTIMSGLWTILVYCNQTFIRANGDEDLSNNITVAMGGLLFLVNIVELFIVEQCGRRPLLLVSAFGGTVCLAITSGYYIMDEVTEMNMVEYAWVLYAAITGVTCFISLGCGALWPVFCGEYFPNSTRGLASGITIFNITALSCVSLKMYQVVEDHIGLYFIYSFFTASSIVGTILIYILVPETKGLSFDEIQKLL</sequence>